<evidence type="ECO:0000313" key="2">
    <source>
        <dbReference type="Proteomes" id="UP001500460"/>
    </source>
</evidence>
<gene>
    <name evidence="1" type="ORF">GCM10010421_37990</name>
</gene>
<evidence type="ECO:0008006" key="3">
    <source>
        <dbReference type="Google" id="ProtNLM"/>
    </source>
</evidence>
<dbReference type="Proteomes" id="UP001500460">
    <property type="component" value="Unassembled WGS sequence"/>
</dbReference>
<dbReference type="EMBL" id="BAAATK010000023">
    <property type="protein sequence ID" value="GAA2443345.1"/>
    <property type="molecule type" value="Genomic_DNA"/>
</dbReference>
<proteinExistence type="predicted"/>
<evidence type="ECO:0000313" key="1">
    <source>
        <dbReference type="EMBL" id="GAA2443345.1"/>
    </source>
</evidence>
<accession>A0ABP5X5M5</accession>
<keyword evidence="2" id="KW-1185">Reference proteome</keyword>
<protein>
    <recommendedName>
        <fullName evidence="3">Secreted protein</fullName>
    </recommendedName>
</protein>
<organism evidence="1 2">
    <name type="scientific">Streptomyces glaucus</name>
    <dbReference type="NCBI Taxonomy" id="284029"/>
    <lineage>
        <taxon>Bacteria</taxon>
        <taxon>Bacillati</taxon>
        <taxon>Actinomycetota</taxon>
        <taxon>Actinomycetes</taxon>
        <taxon>Kitasatosporales</taxon>
        <taxon>Streptomycetaceae</taxon>
        <taxon>Streptomyces</taxon>
    </lineage>
</organism>
<sequence length="94" mass="8890">MSAQGISQVVARLFAAAAGLGAHAAVVVLVGVAPALVGTGFADGGACLEDRPGDVGAVAGVAGQYRGGGVADVGTVGVRADALGQFGRGQVSEL</sequence>
<comment type="caution">
    <text evidence="1">The sequence shown here is derived from an EMBL/GenBank/DDBJ whole genome shotgun (WGS) entry which is preliminary data.</text>
</comment>
<name>A0ABP5X5M5_9ACTN</name>
<reference evidence="2" key="1">
    <citation type="journal article" date="2019" name="Int. J. Syst. Evol. Microbiol.">
        <title>The Global Catalogue of Microorganisms (GCM) 10K type strain sequencing project: providing services to taxonomists for standard genome sequencing and annotation.</title>
        <authorList>
            <consortium name="The Broad Institute Genomics Platform"/>
            <consortium name="The Broad Institute Genome Sequencing Center for Infectious Disease"/>
            <person name="Wu L."/>
            <person name="Ma J."/>
        </authorList>
    </citation>
    <scope>NUCLEOTIDE SEQUENCE [LARGE SCALE GENOMIC DNA]</scope>
    <source>
        <strain evidence="2">JCM 6922</strain>
    </source>
</reference>